<evidence type="ECO:0000256" key="4">
    <source>
        <dbReference type="ARBA" id="ARBA00023136"/>
    </source>
</evidence>
<keyword evidence="10" id="KW-1185">Reference proteome</keyword>
<evidence type="ECO:0000256" key="1">
    <source>
        <dbReference type="ARBA" id="ARBA00004651"/>
    </source>
</evidence>
<dbReference type="InterPro" id="IPR020846">
    <property type="entry name" value="MFS_dom"/>
</dbReference>
<keyword evidence="2 7" id="KW-0812">Transmembrane</keyword>
<dbReference type="SUPFAM" id="SSF103473">
    <property type="entry name" value="MFS general substrate transporter"/>
    <property type="match status" value="1"/>
</dbReference>
<evidence type="ECO:0000256" key="5">
    <source>
        <dbReference type="ARBA" id="ARBA00023251"/>
    </source>
</evidence>
<name>A0A367ED27_9ACTN</name>
<evidence type="ECO:0000313" key="9">
    <source>
        <dbReference type="EMBL" id="RCG15968.1"/>
    </source>
</evidence>
<evidence type="ECO:0000256" key="3">
    <source>
        <dbReference type="ARBA" id="ARBA00022989"/>
    </source>
</evidence>
<feature type="region of interest" description="Disordered" evidence="6">
    <location>
        <begin position="1"/>
        <end position="20"/>
    </location>
</feature>
<comment type="subcellular location">
    <subcellularLocation>
        <location evidence="1">Cell membrane</location>
        <topology evidence="1">Multi-pass membrane protein</topology>
    </subcellularLocation>
</comment>
<dbReference type="PANTHER" id="PTHR42718">
    <property type="entry name" value="MAJOR FACILITATOR SUPERFAMILY MULTIDRUG TRANSPORTER MFSC"/>
    <property type="match status" value="1"/>
</dbReference>
<dbReference type="Gene3D" id="1.20.1250.20">
    <property type="entry name" value="MFS general substrate transporter like domains"/>
    <property type="match status" value="1"/>
</dbReference>
<feature type="transmembrane region" description="Helical" evidence="7">
    <location>
        <begin position="94"/>
        <end position="113"/>
    </location>
</feature>
<evidence type="ECO:0000259" key="8">
    <source>
        <dbReference type="PROSITE" id="PS50850"/>
    </source>
</evidence>
<dbReference type="OrthoDB" id="783189at2"/>
<feature type="transmembrane region" description="Helical" evidence="7">
    <location>
        <begin position="326"/>
        <end position="347"/>
    </location>
</feature>
<gene>
    <name evidence="9" type="ORF">DQ392_23260</name>
</gene>
<dbReference type="Gene3D" id="1.20.1720.10">
    <property type="entry name" value="Multidrug resistance protein D"/>
    <property type="match status" value="1"/>
</dbReference>
<feature type="transmembrane region" description="Helical" evidence="7">
    <location>
        <begin position="423"/>
        <end position="446"/>
    </location>
</feature>
<evidence type="ECO:0000313" key="10">
    <source>
        <dbReference type="Proteomes" id="UP000253507"/>
    </source>
</evidence>
<feature type="transmembrane region" description="Helical" evidence="7">
    <location>
        <begin position="154"/>
        <end position="176"/>
    </location>
</feature>
<feature type="transmembrane region" description="Helical" evidence="7">
    <location>
        <begin position="219"/>
        <end position="241"/>
    </location>
</feature>
<reference evidence="9 10" key="1">
    <citation type="submission" date="2018-06" db="EMBL/GenBank/DDBJ databases">
        <title>Streptomyces reniochalinae sp. nov. and Streptomyces diacarnus sp. nov. from marine sponges.</title>
        <authorList>
            <person name="Li L."/>
        </authorList>
    </citation>
    <scope>NUCLEOTIDE SEQUENCE [LARGE SCALE GENOMIC DNA]</scope>
    <source>
        <strain evidence="9 10">LHW50302</strain>
    </source>
</reference>
<feature type="transmembrane region" description="Helical" evidence="7">
    <location>
        <begin position="119"/>
        <end position="142"/>
    </location>
</feature>
<dbReference type="InterPro" id="IPR011701">
    <property type="entry name" value="MFS"/>
</dbReference>
<feature type="transmembrane region" description="Helical" evidence="7">
    <location>
        <begin position="253"/>
        <end position="271"/>
    </location>
</feature>
<protein>
    <submittedName>
        <fullName evidence="9">MFS transporter</fullName>
    </submittedName>
</protein>
<feature type="transmembrane region" description="Helical" evidence="7">
    <location>
        <begin position="292"/>
        <end position="314"/>
    </location>
</feature>
<feature type="transmembrane region" description="Helical" evidence="7">
    <location>
        <begin position="28"/>
        <end position="49"/>
    </location>
</feature>
<dbReference type="GO" id="GO:0022857">
    <property type="term" value="F:transmembrane transporter activity"/>
    <property type="evidence" value="ECO:0007669"/>
    <property type="project" value="InterPro"/>
</dbReference>
<keyword evidence="4 7" id="KW-0472">Membrane</keyword>
<feature type="transmembrane region" description="Helical" evidence="7">
    <location>
        <begin position="452"/>
        <end position="476"/>
    </location>
</feature>
<keyword evidence="3 7" id="KW-1133">Transmembrane helix</keyword>
<dbReference type="AlphaFoldDB" id="A0A367ED27"/>
<evidence type="ECO:0000256" key="6">
    <source>
        <dbReference type="SAM" id="MobiDB-lite"/>
    </source>
</evidence>
<accession>A0A367ED27</accession>
<evidence type="ECO:0000256" key="7">
    <source>
        <dbReference type="SAM" id="Phobius"/>
    </source>
</evidence>
<dbReference type="Proteomes" id="UP000253507">
    <property type="component" value="Unassembled WGS sequence"/>
</dbReference>
<dbReference type="PROSITE" id="PS50850">
    <property type="entry name" value="MFS"/>
    <property type="match status" value="1"/>
</dbReference>
<comment type="caution">
    <text evidence="9">The sequence shown here is derived from an EMBL/GenBank/DDBJ whole genome shotgun (WGS) entry which is preliminary data.</text>
</comment>
<dbReference type="PRINTS" id="PR01036">
    <property type="entry name" value="TCRTETB"/>
</dbReference>
<evidence type="ECO:0000256" key="2">
    <source>
        <dbReference type="ARBA" id="ARBA00022692"/>
    </source>
</evidence>
<feature type="transmembrane region" description="Helical" evidence="7">
    <location>
        <begin position="385"/>
        <end position="411"/>
    </location>
</feature>
<feature type="domain" description="Major facilitator superfamily (MFS) profile" evidence="8">
    <location>
        <begin position="28"/>
        <end position="481"/>
    </location>
</feature>
<proteinExistence type="predicted"/>
<dbReference type="EMBL" id="QOIM01000040">
    <property type="protein sequence ID" value="RCG15968.1"/>
    <property type="molecule type" value="Genomic_DNA"/>
</dbReference>
<feature type="transmembrane region" description="Helical" evidence="7">
    <location>
        <begin position="188"/>
        <end position="207"/>
    </location>
</feature>
<dbReference type="Pfam" id="PF07690">
    <property type="entry name" value="MFS_1"/>
    <property type="match status" value="1"/>
</dbReference>
<dbReference type="CDD" id="cd17321">
    <property type="entry name" value="MFS_MMR_MDR_like"/>
    <property type="match status" value="1"/>
</dbReference>
<sequence>MVETDVPAEQEGGNSPAPPAASTAQWGAVWILLLGAFMGFLDIFIVNVANPSIQAEMNASFADIQLVPTGYTLAYGAGLVAGGRLGDIFGRRRVFLVGVVIFALTSVACAAAQSPGFLIGARIAQGLGAAVMLPQVLALIQVTFQRDEERSRAIGLYGAVIGIGVVAGQIVGGFLIEWDIADLGWRSIFLVNVPLCVITFVGALALVRDPGERTPMKLDLVGVVMLGAGLLGLVHGLVIGAEQGWTGLRVGEMAGGVVLLALFIVWERRVAAGSEAPLLPPRLFKQRGFSMGLPTALCFYGVNGAFIFLLAFYLQQAQDFTPLQSALTFTPMAILTSVFSVLCGKLVARWGQRVVPGGAIVMALGLGLVWVGVDLMEGTNPAAALMPGLVLYGAGGGIVATSLIGVALSGVVPADAGAASGGILTAVQVSEAAGVAGIGALFAALAAGHGEVSGFAVSVGVLAVLSLLTALLLNLLSRPEEAGSETVA</sequence>
<keyword evidence="5" id="KW-0046">Antibiotic resistance</keyword>
<dbReference type="GO" id="GO:0046677">
    <property type="term" value="P:response to antibiotic"/>
    <property type="evidence" value="ECO:0007669"/>
    <property type="project" value="UniProtKB-KW"/>
</dbReference>
<dbReference type="PANTHER" id="PTHR42718:SF39">
    <property type="entry name" value="ACTINORHODIN TRANSPORTER-RELATED"/>
    <property type="match status" value="1"/>
</dbReference>
<feature type="transmembrane region" description="Helical" evidence="7">
    <location>
        <begin position="354"/>
        <end position="373"/>
    </location>
</feature>
<organism evidence="9 10">
    <name type="scientific">Streptomyces reniochalinae</name>
    <dbReference type="NCBI Taxonomy" id="2250578"/>
    <lineage>
        <taxon>Bacteria</taxon>
        <taxon>Bacillati</taxon>
        <taxon>Actinomycetota</taxon>
        <taxon>Actinomycetes</taxon>
        <taxon>Kitasatosporales</taxon>
        <taxon>Streptomycetaceae</taxon>
        <taxon>Streptomyces</taxon>
    </lineage>
</organism>
<dbReference type="InterPro" id="IPR036259">
    <property type="entry name" value="MFS_trans_sf"/>
</dbReference>
<dbReference type="GO" id="GO:0005886">
    <property type="term" value="C:plasma membrane"/>
    <property type="evidence" value="ECO:0007669"/>
    <property type="project" value="UniProtKB-SubCell"/>
</dbReference>